<dbReference type="EMBL" id="BQNB010009652">
    <property type="protein sequence ID" value="GJS66508.1"/>
    <property type="molecule type" value="Genomic_DNA"/>
</dbReference>
<feature type="region of interest" description="Disordered" evidence="1">
    <location>
        <begin position="289"/>
        <end position="310"/>
    </location>
</feature>
<organism evidence="2 3">
    <name type="scientific">Tanacetum coccineum</name>
    <dbReference type="NCBI Taxonomy" id="301880"/>
    <lineage>
        <taxon>Eukaryota</taxon>
        <taxon>Viridiplantae</taxon>
        <taxon>Streptophyta</taxon>
        <taxon>Embryophyta</taxon>
        <taxon>Tracheophyta</taxon>
        <taxon>Spermatophyta</taxon>
        <taxon>Magnoliopsida</taxon>
        <taxon>eudicotyledons</taxon>
        <taxon>Gunneridae</taxon>
        <taxon>Pentapetalae</taxon>
        <taxon>asterids</taxon>
        <taxon>campanulids</taxon>
        <taxon>Asterales</taxon>
        <taxon>Asteraceae</taxon>
        <taxon>Asteroideae</taxon>
        <taxon>Anthemideae</taxon>
        <taxon>Anthemidinae</taxon>
        <taxon>Tanacetum</taxon>
    </lineage>
</organism>
<evidence type="ECO:0000256" key="1">
    <source>
        <dbReference type="SAM" id="MobiDB-lite"/>
    </source>
</evidence>
<feature type="compositionally biased region" description="Polar residues" evidence="1">
    <location>
        <begin position="293"/>
        <end position="303"/>
    </location>
</feature>
<name>A0ABQ4XMA9_9ASTR</name>
<gene>
    <name evidence="2" type="ORF">Tco_0681072</name>
</gene>
<feature type="region of interest" description="Disordered" evidence="1">
    <location>
        <begin position="115"/>
        <end position="139"/>
    </location>
</feature>
<sequence>MKSIQTFSKKFNRISFRETPKVLLLAWEKFFKIKHAFKEKQHQPEDIQELLRKLLKDFQIISEELADYINTPNWNCPAFYDNDDEDDDEEYTIAITPVLLTVEPDNSLSMGDEHLSTIPKNKESSVEDLVSIPSESEGISDSMCDVPFCENSHPLDALKDHSEIFFDPNDDYASSDDDPLYSEDIDYVDASPPDSELVSLEEVKDFDTEDGEIDIDILLTIKDDFLRERLININLLIAKIEALKDNPTPSTDSILKSPSSFPNSFFEKSDTSLSYSNNSLPEFKIFSDHTKETSSGSTTTHADNSLPEYDSFLFEIEPD</sequence>
<reference evidence="2" key="1">
    <citation type="journal article" date="2022" name="Int. J. Mol. Sci.">
        <title>Draft Genome of Tanacetum Coccineum: Genomic Comparison of Closely Related Tanacetum-Family Plants.</title>
        <authorList>
            <person name="Yamashiro T."/>
            <person name="Shiraishi A."/>
            <person name="Nakayama K."/>
            <person name="Satake H."/>
        </authorList>
    </citation>
    <scope>NUCLEOTIDE SEQUENCE</scope>
</reference>
<reference evidence="2" key="2">
    <citation type="submission" date="2022-01" db="EMBL/GenBank/DDBJ databases">
        <authorList>
            <person name="Yamashiro T."/>
            <person name="Shiraishi A."/>
            <person name="Satake H."/>
            <person name="Nakayama K."/>
        </authorList>
    </citation>
    <scope>NUCLEOTIDE SEQUENCE</scope>
</reference>
<feature type="compositionally biased region" description="Basic and acidic residues" evidence="1">
    <location>
        <begin position="115"/>
        <end position="125"/>
    </location>
</feature>
<accession>A0ABQ4XMA9</accession>
<comment type="caution">
    <text evidence="2">The sequence shown here is derived from an EMBL/GenBank/DDBJ whole genome shotgun (WGS) entry which is preliminary data.</text>
</comment>
<evidence type="ECO:0000313" key="2">
    <source>
        <dbReference type="EMBL" id="GJS66508.1"/>
    </source>
</evidence>
<dbReference type="Proteomes" id="UP001151760">
    <property type="component" value="Unassembled WGS sequence"/>
</dbReference>
<evidence type="ECO:0000313" key="3">
    <source>
        <dbReference type="Proteomes" id="UP001151760"/>
    </source>
</evidence>
<proteinExistence type="predicted"/>
<protein>
    <submittedName>
        <fullName evidence="2">Uncharacterized protein</fullName>
    </submittedName>
</protein>
<keyword evidence="3" id="KW-1185">Reference proteome</keyword>